<gene>
    <name evidence="1" type="ORF">ABZ071_09835</name>
</gene>
<comment type="caution">
    <text evidence="1">The sequence shown here is derived from an EMBL/GenBank/DDBJ whole genome shotgun (WGS) entry which is preliminary data.</text>
</comment>
<keyword evidence="2" id="KW-1185">Reference proteome</keyword>
<evidence type="ECO:0000313" key="2">
    <source>
        <dbReference type="Proteomes" id="UP001550348"/>
    </source>
</evidence>
<protein>
    <submittedName>
        <fullName evidence="1">Uncharacterized protein</fullName>
    </submittedName>
</protein>
<name>A0ABV2VHE4_9ACTN</name>
<proteinExistence type="predicted"/>
<reference evidence="1 2" key="1">
    <citation type="submission" date="2024-06" db="EMBL/GenBank/DDBJ databases">
        <title>The Natural Products Discovery Center: Release of the First 8490 Sequenced Strains for Exploring Actinobacteria Biosynthetic Diversity.</title>
        <authorList>
            <person name="Kalkreuter E."/>
            <person name="Kautsar S.A."/>
            <person name="Yang D."/>
            <person name="Bader C.D."/>
            <person name="Teijaro C.N."/>
            <person name="Fluegel L."/>
            <person name="Davis C.M."/>
            <person name="Simpson J.R."/>
            <person name="Lauterbach L."/>
            <person name="Steele A.D."/>
            <person name="Gui C."/>
            <person name="Meng S."/>
            <person name="Li G."/>
            <person name="Viehrig K."/>
            <person name="Ye F."/>
            <person name="Su P."/>
            <person name="Kiefer A.F."/>
            <person name="Nichols A."/>
            <person name="Cepeda A.J."/>
            <person name="Yan W."/>
            <person name="Fan B."/>
            <person name="Jiang Y."/>
            <person name="Adhikari A."/>
            <person name="Zheng C.-J."/>
            <person name="Schuster L."/>
            <person name="Cowan T.M."/>
            <person name="Smanski M.J."/>
            <person name="Chevrette M.G."/>
            <person name="De Carvalho L.P.S."/>
            <person name="Shen B."/>
        </authorList>
    </citation>
    <scope>NUCLEOTIDE SEQUENCE [LARGE SCALE GENOMIC DNA]</scope>
    <source>
        <strain evidence="1 2">NPDC006286</strain>
    </source>
</reference>
<sequence>MRIRTVLSWRHRTYRRLAAAVVGPAAVVAGVGVVASLAQADVAPRGTVRYQGILLSLASSCDC</sequence>
<accession>A0ABV2VHE4</accession>
<dbReference type="Proteomes" id="UP001550348">
    <property type="component" value="Unassembled WGS sequence"/>
</dbReference>
<evidence type="ECO:0000313" key="1">
    <source>
        <dbReference type="EMBL" id="MEU0152209.1"/>
    </source>
</evidence>
<organism evidence="1 2">
    <name type="scientific">Micromonospora fulviviridis</name>
    <dbReference type="NCBI Taxonomy" id="47860"/>
    <lineage>
        <taxon>Bacteria</taxon>
        <taxon>Bacillati</taxon>
        <taxon>Actinomycetota</taxon>
        <taxon>Actinomycetes</taxon>
        <taxon>Micromonosporales</taxon>
        <taxon>Micromonosporaceae</taxon>
        <taxon>Micromonospora</taxon>
    </lineage>
</organism>
<dbReference type="EMBL" id="JBEXRX010000019">
    <property type="protein sequence ID" value="MEU0152209.1"/>
    <property type="molecule type" value="Genomic_DNA"/>
</dbReference>
<dbReference type="RefSeq" id="WP_355664193.1">
    <property type="nucleotide sequence ID" value="NZ_JBEXRX010000019.1"/>
</dbReference>